<dbReference type="InterPro" id="IPR011049">
    <property type="entry name" value="Serralysin-like_metalloprot_C"/>
</dbReference>
<feature type="domain" description="Haemolysin-type calcium binding-related" evidence="5">
    <location>
        <begin position="2256"/>
        <end position="2295"/>
    </location>
</feature>
<dbReference type="InterPro" id="IPR010566">
    <property type="entry name" value="Haemolys_ca-bd"/>
</dbReference>
<proteinExistence type="predicted"/>
<dbReference type="PANTHER" id="PTHR38340">
    <property type="entry name" value="S-LAYER PROTEIN"/>
    <property type="match status" value="1"/>
</dbReference>
<keyword evidence="3" id="KW-0106">Calcium</keyword>
<reference evidence="6 7" key="1">
    <citation type="submission" date="2013-07" db="EMBL/GenBank/DDBJ databases">
        <title>Comparative Genomic and Metabolomic Analysis of Twelve Strains of Pseudoalteromonas luteoviolacea.</title>
        <authorList>
            <person name="Vynne N.G."/>
            <person name="Mansson M."/>
            <person name="Gram L."/>
        </authorList>
    </citation>
    <scope>NUCLEOTIDE SEQUENCE [LARGE SCALE GENOMIC DNA]</scope>
    <source>
        <strain evidence="6 7">DSM 6061</strain>
    </source>
</reference>
<feature type="domain" description="Haemolysin-type calcium binding-related" evidence="5">
    <location>
        <begin position="1642"/>
        <end position="1679"/>
    </location>
</feature>
<evidence type="ECO:0000259" key="5">
    <source>
        <dbReference type="Pfam" id="PF06594"/>
    </source>
</evidence>
<evidence type="ECO:0000313" key="7">
    <source>
        <dbReference type="Proteomes" id="UP000076643"/>
    </source>
</evidence>
<comment type="caution">
    <text evidence="6">The sequence shown here is derived from an EMBL/GenBank/DDBJ whole genome shotgun (WGS) entry which is preliminary data.</text>
</comment>
<keyword evidence="7" id="KW-1185">Reference proteome</keyword>
<dbReference type="Proteomes" id="UP000076643">
    <property type="component" value="Unassembled WGS sequence"/>
</dbReference>
<feature type="domain" description="Haemolysin-type calcium binding-related" evidence="5">
    <location>
        <begin position="1791"/>
        <end position="1830"/>
    </location>
</feature>
<evidence type="ECO:0000256" key="2">
    <source>
        <dbReference type="ARBA" id="ARBA00022525"/>
    </source>
</evidence>
<dbReference type="Gene3D" id="2.150.10.10">
    <property type="entry name" value="Serralysin-like metalloprotease, C-terminal"/>
    <property type="match status" value="9"/>
</dbReference>
<dbReference type="GO" id="GO:0005509">
    <property type="term" value="F:calcium ion binding"/>
    <property type="evidence" value="ECO:0007669"/>
    <property type="project" value="InterPro"/>
</dbReference>
<dbReference type="InterPro" id="IPR018511">
    <property type="entry name" value="Hemolysin-typ_Ca-bd_CS"/>
</dbReference>
<dbReference type="RefSeq" id="WP_063355262.1">
    <property type="nucleotide sequence ID" value="NZ_AUYB01000046.1"/>
</dbReference>
<organism evidence="6 7">
    <name type="scientific">Pseudoalteromonas luteoviolacea DSM 6061</name>
    <dbReference type="NCBI Taxonomy" id="1365250"/>
    <lineage>
        <taxon>Bacteria</taxon>
        <taxon>Pseudomonadati</taxon>
        <taxon>Pseudomonadota</taxon>
        <taxon>Gammaproteobacteria</taxon>
        <taxon>Alteromonadales</taxon>
        <taxon>Pseudoalteromonadaceae</taxon>
        <taxon>Pseudoalteromonas</taxon>
    </lineage>
</organism>
<keyword evidence="2" id="KW-0964">Secreted</keyword>
<feature type="compositionally biased region" description="Low complexity" evidence="4">
    <location>
        <begin position="2020"/>
        <end position="2033"/>
    </location>
</feature>
<dbReference type="EMBL" id="AUYB01000046">
    <property type="protein sequence ID" value="KZN45185.1"/>
    <property type="molecule type" value="Genomic_DNA"/>
</dbReference>
<feature type="domain" description="Haemolysin-type calcium binding-related" evidence="5">
    <location>
        <begin position="1940"/>
        <end position="1979"/>
    </location>
</feature>
<name>A0A167AB96_9GAMM</name>
<dbReference type="Pfam" id="PF00353">
    <property type="entry name" value="HemolysinCabind"/>
    <property type="match status" value="15"/>
</dbReference>
<feature type="domain" description="Haemolysin-type calcium binding-related" evidence="5">
    <location>
        <begin position="809"/>
        <end position="847"/>
    </location>
</feature>
<evidence type="ECO:0000256" key="4">
    <source>
        <dbReference type="SAM" id="MobiDB-lite"/>
    </source>
</evidence>
<dbReference type="InterPro" id="IPR050557">
    <property type="entry name" value="RTX_toxin/Mannuronan_C5-epim"/>
</dbReference>
<dbReference type="InterPro" id="IPR001343">
    <property type="entry name" value="Hemolysn_Ca-bd"/>
</dbReference>
<dbReference type="PRINTS" id="PR00313">
    <property type="entry name" value="CABNDNGRPT"/>
</dbReference>
<dbReference type="PATRIC" id="fig|1365250.3.peg.542"/>
<dbReference type="GO" id="GO:0005576">
    <property type="term" value="C:extracellular region"/>
    <property type="evidence" value="ECO:0007669"/>
    <property type="project" value="UniProtKB-SubCell"/>
</dbReference>
<evidence type="ECO:0000313" key="6">
    <source>
        <dbReference type="EMBL" id="KZN45185.1"/>
    </source>
</evidence>
<dbReference type="SUPFAM" id="SSF51120">
    <property type="entry name" value="beta-Roll"/>
    <property type="match status" value="10"/>
</dbReference>
<evidence type="ECO:0000256" key="1">
    <source>
        <dbReference type="ARBA" id="ARBA00004613"/>
    </source>
</evidence>
<feature type="domain" description="Haemolysin-type calcium binding-related" evidence="5">
    <location>
        <begin position="1144"/>
        <end position="1182"/>
    </location>
</feature>
<feature type="domain" description="Haemolysin-type calcium binding-related" evidence="5">
    <location>
        <begin position="1493"/>
        <end position="1531"/>
    </location>
</feature>
<dbReference type="PROSITE" id="PS00330">
    <property type="entry name" value="HEMOLYSIN_CALCIUM"/>
    <property type="match status" value="18"/>
</dbReference>
<comment type="subcellular location">
    <subcellularLocation>
        <location evidence="1">Secreted</location>
    </subcellularLocation>
</comment>
<feature type="domain" description="Haemolysin-type calcium binding-related" evidence="5">
    <location>
        <begin position="2107"/>
        <end position="2146"/>
    </location>
</feature>
<accession>A0A167AB96</accession>
<gene>
    <name evidence="6" type="ORF">N475_08025</name>
</gene>
<feature type="region of interest" description="Disordered" evidence="4">
    <location>
        <begin position="2020"/>
        <end position="2048"/>
    </location>
</feature>
<dbReference type="Pfam" id="PF06594">
    <property type="entry name" value="HCBP_related"/>
    <property type="match status" value="9"/>
</dbReference>
<dbReference type="PANTHER" id="PTHR38340:SF1">
    <property type="entry name" value="S-LAYER PROTEIN"/>
    <property type="match status" value="1"/>
</dbReference>
<evidence type="ECO:0000256" key="3">
    <source>
        <dbReference type="ARBA" id="ARBA00022837"/>
    </source>
</evidence>
<feature type="domain" description="Haemolysin-type calcium binding-related" evidence="5">
    <location>
        <begin position="976"/>
        <end position="1016"/>
    </location>
</feature>
<protein>
    <recommendedName>
        <fullName evidence="5">Haemolysin-type calcium binding-related domain-containing protein</fullName>
    </recommendedName>
</protein>
<sequence>MQGLTAAQVLHRKFANEVIKVLNGTTTLHQAIITIDNDIKKYNDGKSGVADIASPLGTLASIGGMLKKLSSVHPHLASIAGVTDLIGVINNKKPNQPITDAEFYKLAAGTVSIIGTVAAVANPISMFAISTGIIATVLGLASLTEQISDTDSTDITKPLSDVLNAISDTFPSAEEFEKNVLGSLLGLSDFLTNLDQLPDLASGAFKDWLDDVSNALRPRRDPIVFDLDGDGIETVSANLGIMFDHNADGVRVGTGWVSADDGLLVLDLNNDGIINDGRELFGDNTIIDNGRRSIAKHGYYALKQHDENRDGVIDANDSIYGQLQIWQDLNQDGISQSNELKSLTDWGISSINLDFKESGSLQNGNQIAFSGAFTWHSGDSGITSALFFEEESYYQEIIDPTPISERASLLPEFKGTGATGSLRQAATRDENVARVLEQFTTSSTRSGQKALINKVIWEWSKSSPVERYFGEYLGHATLAKPNEFTFVSVNSENGFYRMGVSGLNGSVTHMFDFVSDNESDTYQGHAYILESFYGRQFAGLYEETKTEIVRGDKRFSTWKKELVMSDASQNAILNTYKHLERQVYLSLALQTRLRPLFNRIIPSFGSNGIGIDFSLFKLGLDEHIANTGVDGVKDLIDIALYLPQLKDNWTDLGDYLQLYLRQALADDAQAHALYEEYNITALEYAKEFDGTDQSDIVLGSIYKDTLKGYDGNDVLYAEQGNDTLYGGGGSDYLDGGLGNDTLIGESGNDVLDGGAGNDQLQGRSGNDNYLWGAGSGEDIILDSQGDLDNVVFKAGIESTDLIWSRTATDLKVTLRTTGETLTIKYFFYSEQNKIENFKLHDGTLISYTAIESQLKVSSGTHSNDVITTYDLDDTIYGHGGNDQINANGGHDVLFGQAGNDQLYAGNGNDTLDGGAGSDRLYGGAGNDIYHWGKGSGDDIIYDFSTIDSRDTSHTDKLIFGQGITGDDLHWFRENTDLKVTLLSTGETLILSGYFVSDAHKVNHFELYDGTVLDSAQIEQSAHVQSGSMLDEQIEGYEQNDILKGLGGNDILRGNAGDDLLNGGAGNDHLYGGHGNDQLEGGSGDDTLNGGSGSDIYFWGEGSGNDKIINYDRYSPHSAGDIDKLVFKPGVTTDDLTWSRSGQNLLATLKSTGETLLISNYFSHDQNKLTAIELADGTAITTDSIHQEVLLITGSYREEVLVGYEQDDTLLGYGGNDVLNAGSGNDVLDGGVGNDLLYGEAGNDLLDGGAGDDQLYGGAGSDTYYWGVGSGNDRIINYDRYSHSNDIDKLVFKAGITLGDLRWSRNEAHLEVTLVSTGETLRVDQFFSGNTGKLGSAELSDGTVIDLNVIEEQVKNLIGNAGDNTLTGYEQNESLSGLGGNDILHAQSGDDLLDGGSGDDYLYGGDGNDILDGDDGNDVLDGGKGNDIMIGGKGNDRMHGAEGSDIYYWGAGSGNDTIVNAPQNSADNVNDIDKLIFESSITIDDLNWSRSEYDLVVTLVSSGETLHLRDYFREEKYKLNIVELSDGTTIDMAAIEEQVKTITGTEYNDTLEGYEQDDILWGLGGNDILAAGGGNDFLDGGSGVDRLYGGTGSDTYSWGIGSGNDTIFNAEEFAPDNSSDIDKLVFKAGISSEGIRWTRNHNDLVVTLISTDETLRINNYFSAEKYKLNAIELSDGTAFDLMDIEEQVKLITGTEENDYLLGYEQNDTLTGAGGDDWLKAGAGNDILNGGAGDDILYGQAGSDTYIWGAGFGNDTIINAIQNDPYRSSDIDKLVIKEGVVEDDLSWSRKGSNLIATLRTTGETLSINRFFDGNKYKIKFVEFSDGAVIDMATIEELAKTITGTEADDTLIGYEQNDTLMGLAGNDSLEGGEGDDHLDGGAGDDSLSGEAGSDIYYWGKGSGNDTIVNAPRYSSYSSSDVDKLVFKAGVIAEDLNWSRRGGDLKVTLGSTGETLSIYNYFSEEKYKIDLVELADGTVIDLAVIEEQVRTITGTNTNDTLIGYQQDDILLGLGGDDTLTAGAGNDALDGGAGNDSLEGGEGDDHLDGGAGDDSLSGEAGSDIYYWGKGSGNDTIVNAPRYSSYSSSDVDKLVFKAGVIAEDLNWSRRGGDLKVTLGSTGETLSIYNYFSEEKYKIDLVELADGTAIDLAVIEEQVRTITGTNTNDTLIGYQQGDTLLGLGGDDTLKAGAGNDVLDGGAGNDILYGEAGSDIYYWGKGSGNDTIVNAPRYGSYGAQDIDKLVFKTGVTSEDLGWSRRGSDLLATLNSSGETISIYNYFGEDRYKISAVELSDGTVLDLASIEAQIANSQNAMDSTAFNSNYELLIQSMSGFVDGGDALESSSSQDINKYLIKVEYI</sequence>